<gene>
    <name evidence="2" type="ORF">CLPU_10c00230</name>
</gene>
<dbReference type="InterPro" id="IPR037171">
    <property type="entry name" value="NagB/RpiA_transferase-like"/>
</dbReference>
<dbReference type="RefSeq" id="WP_050355621.1">
    <property type="nucleotide sequence ID" value="NZ_LGSS01000010.1"/>
</dbReference>
<dbReference type="Proteomes" id="UP000037267">
    <property type="component" value="Unassembled WGS sequence"/>
</dbReference>
<dbReference type="PANTHER" id="PTHR36179:SF2">
    <property type="entry name" value="LUD DOMAIN-CONTAINING PROTEIN"/>
    <property type="match status" value="1"/>
</dbReference>
<dbReference type="PIRSF" id="PIRSF020269">
    <property type="entry name" value="DUF1121"/>
    <property type="match status" value="1"/>
</dbReference>
<evidence type="ECO:0000313" key="2">
    <source>
        <dbReference type="EMBL" id="KNF07969.1"/>
    </source>
</evidence>
<organism evidence="2 3">
    <name type="scientific">Gottschalkia purinilytica</name>
    <name type="common">Clostridium purinilyticum</name>
    <dbReference type="NCBI Taxonomy" id="1503"/>
    <lineage>
        <taxon>Bacteria</taxon>
        <taxon>Bacillati</taxon>
        <taxon>Bacillota</taxon>
        <taxon>Tissierellia</taxon>
        <taxon>Tissierellales</taxon>
        <taxon>Gottschalkiaceae</taxon>
        <taxon>Gottschalkia</taxon>
    </lineage>
</organism>
<keyword evidence="3" id="KW-1185">Reference proteome</keyword>
<evidence type="ECO:0000259" key="1">
    <source>
        <dbReference type="Pfam" id="PF02589"/>
    </source>
</evidence>
<reference evidence="3" key="1">
    <citation type="submission" date="2015-07" db="EMBL/GenBank/DDBJ databases">
        <title>Draft genome sequence of the purine-degrading Gottschalkia purinilyticum DSM 1384 (formerly Clostridium purinilyticum).</title>
        <authorList>
            <person name="Poehlein A."/>
            <person name="Schiel-Bengelsdorf B."/>
            <person name="Bengelsdorf F.R."/>
            <person name="Daniel R."/>
            <person name="Duerre P."/>
        </authorList>
    </citation>
    <scope>NUCLEOTIDE SEQUENCE [LARGE SCALE GENOMIC DNA]</scope>
    <source>
        <strain evidence="3">DSM 1384</strain>
    </source>
</reference>
<accession>A0A0L0W8W4</accession>
<dbReference type="STRING" id="1503.CLPU_10c00230"/>
<dbReference type="EMBL" id="LGSS01000010">
    <property type="protein sequence ID" value="KNF07969.1"/>
    <property type="molecule type" value="Genomic_DNA"/>
</dbReference>
<dbReference type="Pfam" id="PF02589">
    <property type="entry name" value="LUD_dom"/>
    <property type="match status" value="1"/>
</dbReference>
<dbReference type="PANTHER" id="PTHR36179">
    <property type="entry name" value="LUD_DOM DOMAIN-CONTAINING PROTEIN"/>
    <property type="match status" value="1"/>
</dbReference>
<sequence>MDENIRFVFEEKIKRVIKNLEENNINGYFVEDEKDAIEKIKEIIEEGDTVSVGGSMSLFETGIIDFLRKGNYNFLDRYEEGLTSNDIKELFIKTFSSDAYLVSTNAITEKGELYNVDGLGNRVAAMIYGPKKVIVVAGINKIVKDIDEAIMRNREIAAPANSKRLDKKTPCKKVGYCMDCNSPERICNKYTIIKKEYQKDRMYVIIVNQYLGY</sequence>
<comment type="caution">
    <text evidence="2">The sequence shown here is derived from an EMBL/GenBank/DDBJ whole genome shotgun (WGS) entry which is preliminary data.</text>
</comment>
<name>A0A0L0W8W4_GOTPU</name>
<dbReference type="PATRIC" id="fig|1503.3.peg.22"/>
<dbReference type="InterPro" id="IPR003741">
    <property type="entry name" value="LUD_dom"/>
</dbReference>
<proteinExistence type="predicted"/>
<protein>
    <recommendedName>
        <fullName evidence="1">LUD domain-containing protein</fullName>
    </recommendedName>
</protein>
<dbReference type="InterPro" id="IPR009501">
    <property type="entry name" value="UCP020269"/>
</dbReference>
<dbReference type="OrthoDB" id="9809147at2"/>
<evidence type="ECO:0000313" key="3">
    <source>
        <dbReference type="Proteomes" id="UP000037267"/>
    </source>
</evidence>
<dbReference type="SUPFAM" id="SSF100950">
    <property type="entry name" value="NagB/RpiA/CoA transferase-like"/>
    <property type="match status" value="1"/>
</dbReference>
<dbReference type="AlphaFoldDB" id="A0A0L0W8W4"/>
<feature type="domain" description="LUD" evidence="1">
    <location>
        <begin position="13"/>
        <end position="207"/>
    </location>
</feature>